<keyword evidence="3" id="KW-1185">Reference proteome</keyword>
<feature type="compositionally biased region" description="Low complexity" evidence="1">
    <location>
        <begin position="238"/>
        <end position="257"/>
    </location>
</feature>
<feature type="compositionally biased region" description="Low complexity" evidence="1">
    <location>
        <begin position="346"/>
        <end position="381"/>
    </location>
</feature>
<feature type="compositionally biased region" description="Polar residues" evidence="1">
    <location>
        <begin position="282"/>
        <end position="325"/>
    </location>
</feature>
<feature type="compositionally biased region" description="Polar residues" evidence="1">
    <location>
        <begin position="262"/>
        <end position="273"/>
    </location>
</feature>
<feature type="compositionally biased region" description="Gly residues" evidence="1">
    <location>
        <begin position="221"/>
        <end position="237"/>
    </location>
</feature>
<organism evidence="2 3">
    <name type="scientific">Nonomuraea composti</name>
    <dbReference type="NCBI Taxonomy" id="2720023"/>
    <lineage>
        <taxon>Bacteria</taxon>
        <taxon>Bacillati</taxon>
        <taxon>Actinomycetota</taxon>
        <taxon>Actinomycetes</taxon>
        <taxon>Streptosporangiales</taxon>
        <taxon>Streptosporangiaceae</taxon>
        <taxon>Nonomuraea</taxon>
    </lineage>
</organism>
<proteinExistence type="predicted"/>
<evidence type="ECO:0000313" key="2">
    <source>
        <dbReference type="EMBL" id="NJP95784.1"/>
    </source>
</evidence>
<reference evidence="2 3" key="1">
    <citation type="submission" date="2020-03" db="EMBL/GenBank/DDBJ databases">
        <title>WGS of actinomycetes isolated from Thailand.</title>
        <authorList>
            <person name="Thawai C."/>
        </authorList>
    </citation>
    <scope>NUCLEOTIDE SEQUENCE [LARGE SCALE GENOMIC DNA]</scope>
    <source>
        <strain evidence="2 3">FMUSA5-5</strain>
    </source>
</reference>
<name>A0ABX1BDB4_9ACTN</name>
<evidence type="ECO:0000256" key="1">
    <source>
        <dbReference type="SAM" id="MobiDB-lite"/>
    </source>
</evidence>
<gene>
    <name evidence="2" type="ORF">HCN51_41215</name>
</gene>
<comment type="caution">
    <text evidence="2">The sequence shown here is derived from an EMBL/GenBank/DDBJ whole genome shotgun (WGS) entry which is preliminary data.</text>
</comment>
<dbReference type="EMBL" id="JAATEP010000042">
    <property type="protein sequence ID" value="NJP95784.1"/>
    <property type="molecule type" value="Genomic_DNA"/>
</dbReference>
<sequence length="411" mass="42857">MTGYWQEPLKEQKTPQIDGTQVLDGDPETSDGVSALIQSTKPDEIVAAGRQYGEIARLCEVSVDALHREAGRIAETLGGEYLQQIFEKIGELQRDLARIAFAAKSVSGPLVWYGDQVLPWFHHNVPRTGEVTFLGLSDLDDWVGDNVRNTDTNAHALARHHLQQLNRFIVNVYDAIPRYLEQRAVAPRGGLTDVSLPQGPGLPGGLTGGPGGLVGDPYAGSGLGSPYGGTPDLGGPTGLDPSIPSTPSTPSTPSDPDVPNLQDPSLQNPSLQDPSLRDPSLQDPSLSAPSLQNPPSTPSLQNPSLNTPQIPTTNLSGLPQATLPPTTVPAHPVTGGPGISPGSAQAAPFTGNTPGPGNAGAMGPNGMPMGGMYPPGTGAAGQERERERVKLPLVEYDAFASDDLGGESVIA</sequence>
<dbReference type="RefSeq" id="WP_168017468.1">
    <property type="nucleotide sequence ID" value="NZ_JAATEP010000042.1"/>
</dbReference>
<feature type="region of interest" description="Disordered" evidence="1">
    <location>
        <begin position="191"/>
        <end position="385"/>
    </location>
</feature>
<accession>A0ABX1BDB4</accession>
<feature type="compositionally biased region" description="Gly residues" evidence="1">
    <location>
        <begin position="201"/>
        <end position="214"/>
    </location>
</feature>
<protein>
    <submittedName>
        <fullName evidence="2">Uncharacterized protein</fullName>
    </submittedName>
</protein>
<dbReference type="Proteomes" id="UP000696294">
    <property type="component" value="Unassembled WGS sequence"/>
</dbReference>
<evidence type="ECO:0000313" key="3">
    <source>
        <dbReference type="Proteomes" id="UP000696294"/>
    </source>
</evidence>